<accession>A0ABS5LST8</accession>
<reference evidence="2 3" key="1">
    <citation type="submission" date="2020-03" db="EMBL/GenBank/DDBJ databases">
        <title>The role of nitrogen metabolism on polyethylene biodegradation.</title>
        <authorList>
            <person name="Peixoto J."/>
            <person name="Vizzotto C.S."/>
            <person name="Ramos A."/>
            <person name="Alves G."/>
            <person name="Steindorff A."/>
            <person name="Kruger R."/>
        </authorList>
    </citation>
    <scope>NUCLEOTIDE SEQUENCE [LARGE SCALE GENOMIC DNA]</scope>
    <source>
        <strain evidence="2 3">PE63</strain>
    </source>
</reference>
<evidence type="ECO:0000313" key="3">
    <source>
        <dbReference type="Proteomes" id="UP001647436"/>
    </source>
</evidence>
<dbReference type="RefSeq" id="WP_211456944.1">
    <property type="nucleotide sequence ID" value="NZ_JAANES010000002.1"/>
</dbReference>
<proteinExistence type="predicted"/>
<organism evidence="2 3">
    <name type="scientific">Comamonas brasiliensis</name>
    <dbReference type="NCBI Taxonomy" id="1812482"/>
    <lineage>
        <taxon>Bacteria</taxon>
        <taxon>Pseudomonadati</taxon>
        <taxon>Pseudomonadota</taxon>
        <taxon>Betaproteobacteria</taxon>
        <taxon>Burkholderiales</taxon>
        <taxon>Comamonadaceae</taxon>
        <taxon>Comamonas</taxon>
    </lineage>
</organism>
<keyword evidence="3" id="KW-1185">Reference proteome</keyword>
<protein>
    <recommendedName>
        <fullName evidence="4">Lipoprotein</fullName>
    </recommendedName>
</protein>
<sequence>MLRNRIAAWFASGAVAVSLAACGDSKQEQERLNQLAIQRLEEQKTPEQKAEDAKRLADRAIAEAVDKAMFSRMLNTAYAMRSIAKNPKSFELVSIVHIKKTDTVCLVFRATNSFNAVVTESVAANAAGKAVDWNTSCAGQSGTDWTKRVQASL</sequence>
<name>A0ABS5LST8_9BURK</name>
<dbReference type="PROSITE" id="PS51257">
    <property type="entry name" value="PROKAR_LIPOPROTEIN"/>
    <property type="match status" value="1"/>
</dbReference>
<dbReference type="Proteomes" id="UP001647436">
    <property type="component" value="Unassembled WGS sequence"/>
</dbReference>
<feature type="chain" id="PRO_5045914156" description="Lipoprotein" evidence="1">
    <location>
        <begin position="21"/>
        <end position="153"/>
    </location>
</feature>
<feature type="signal peptide" evidence="1">
    <location>
        <begin position="1"/>
        <end position="20"/>
    </location>
</feature>
<evidence type="ECO:0008006" key="4">
    <source>
        <dbReference type="Google" id="ProtNLM"/>
    </source>
</evidence>
<comment type="caution">
    <text evidence="2">The sequence shown here is derived from an EMBL/GenBank/DDBJ whole genome shotgun (WGS) entry which is preliminary data.</text>
</comment>
<keyword evidence="1" id="KW-0732">Signal</keyword>
<evidence type="ECO:0000313" key="2">
    <source>
        <dbReference type="EMBL" id="MBS3019147.1"/>
    </source>
</evidence>
<gene>
    <name evidence="2" type="ORF">DJFAAGMI_01886</name>
</gene>
<evidence type="ECO:0000256" key="1">
    <source>
        <dbReference type="SAM" id="SignalP"/>
    </source>
</evidence>
<dbReference type="EMBL" id="JAANES010000002">
    <property type="protein sequence ID" value="MBS3019147.1"/>
    <property type="molecule type" value="Genomic_DNA"/>
</dbReference>